<feature type="binding site" evidence="10">
    <location>
        <begin position="49"/>
        <end position="51"/>
    </location>
    <ligand>
        <name>substrate</name>
    </ligand>
</feature>
<keyword evidence="7 10" id="KW-0862">Zinc</keyword>
<accession>A0ABY6GY17</accession>
<dbReference type="EC" id="5.3.1.28" evidence="10"/>
<evidence type="ECO:0000256" key="5">
    <source>
        <dbReference type="ARBA" id="ARBA00022490"/>
    </source>
</evidence>
<keyword evidence="5 10" id="KW-0963">Cytoplasm</keyword>
<dbReference type="Proteomes" id="UP001163255">
    <property type="component" value="Chromosome"/>
</dbReference>
<feature type="binding site" evidence="10">
    <location>
        <position position="172"/>
    </location>
    <ligand>
        <name>Zn(2+)</name>
        <dbReference type="ChEBI" id="CHEBI:29105"/>
    </ligand>
</feature>
<comment type="function">
    <text evidence="2 10">Catalyzes the isomerization of sedoheptulose 7-phosphate in D-glycero-D-manno-heptose 7-phosphate.</text>
</comment>
<evidence type="ECO:0000256" key="10">
    <source>
        <dbReference type="HAMAP-Rule" id="MF_00067"/>
    </source>
</evidence>
<feature type="binding site" evidence="10">
    <location>
        <position position="62"/>
    </location>
    <ligand>
        <name>substrate</name>
    </ligand>
</feature>
<comment type="similarity">
    <text evidence="4 10">Belongs to the SIS family. GmhA subfamily.</text>
</comment>
<comment type="pathway">
    <text evidence="10">Carbohydrate biosynthesis; D-glycero-D-manno-heptose 7-phosphate biosynthesis; D-glycero-alpha-D-manno-heptose 7-phosphate and D-glycero-beta-D-manno-heptose 7-phosphate from sedoheptulose 7-phosphate: step 1/1.</text>
</comment>
<evidence type="ECO:0000313" key="12">
    <source>
        <dbReference type="EMBL" id="UYM16931.1"/>
    </source>
</evidence>
<organism evidence="12 13">
    <name type="scientific">Endozoicomonas euniceicola</name>
    <dbReference type="NCBI Taxonomy" id="1234143"/>
    <lineage>
        <taxon>Bacteria</taxon>
        <taxon>Pseudomonadati</taxon>
        <taxon>Pseudomonadota</taxon>
        <taxon>Gammaproteobacteria</taxon>
        <taxon>Oceanospirillales</taxon>
        <taxon>Endozoicomonadaceae</taxon>
        <taxon>Endozoicomonas</taxon>
    </lineage>
</organism>
<evidence type="ECO:0000256" key="1">
    <source>
        <dbReference type="ARBA" id="ARBA00000348"/>
    </source>
</evidence>
<keyword evidence="8 10" id="KW-0413">Isomerase</keyword>
<dbReference type="InterPro" id="IPR035461">
    <property type="entry name" value="GmhA/DiaA"/>
</dbReference>
<dbReference type="InterPro" id="IPR046348">
    <property type="entry name" value="SIS_dom_sf"/>
</dbReference>
<dbReference type="RefSeq" id="WP_262599322.1">
    <property type="nucleotide sequence ID" value="NZ_CP103300.1"/>
</dbReference>
<comment type="subunit">
    <text evidence="10">Homotetramer.</text>
</comment>
<evidence type="ECO:0000256" key="9">
    <source>
        <dbReference type="ARBA" id="ARBA00023277"/>
    </source>
</evidence>
<dbReference type="SUPFAM" id="SSF53697">
    <property type="entry name" value="SIS domain"/>
    <property type="match status" value="1"/>
</dbReference>
<feature type="binding site" evidence="10">
    <location>
        <begin position="91"/>
        <end position="92"/>
    </location>
    <ligand>
        <name>substrate</name>
    </ligand>
</feature>
<feature type="binding site" evidence="10">
    <location>
        <position position="58"/>
    </location>
    <ligand>
        <name>Zn(2+)</name>
        <dbReference type="ChEBI" id="CHEBI:29105"/>
    </ligand>
</feature>
<keyword evidence="9 10" id="KW-0119">Carbohydrate metabolism</keyword>
<dbReference type="PANTHER" id="PTHR30390:SF6">
    <property type="entry name" value="DNAA INITIATOR-ASSOCIATING PROTEIN DIAA"/>
    <property type="match status" value="1"/>
</dbReference>
<evidence type="ECO:0000256" key="3">
    <source>
        <dbReference type="ARBA" id="ARBA00004496"/>
    </source>
</evidence>
<dbReference type="NCBIfam" id="NF010546">
    <property type="entry name" value="PRK13936.1"/>
    <property type="match status" value="1"/>
</dbReference>
<comment type="catalytic activity">
    <reaction evidence="1 10">
        <text>2 D-sedoheptulose 7-phosphate = D-glycero-alpha-D-manno-heptose 7-phosphate + D-glycero-beta-D-manno-heptose 7-phosphate</text>
        <dbReference type="Rhea" id="RHEA:27489"/>
        <dbReference type="ChEBI" id="CHEBI:57483"/>
        <dbReference type="ChEBI" id="CHEBI:60203"/>
        <dbReference type="ChEBI" id="CHEBI:60204"/>
        <dbReference type="EC" id="5.3.1.28"/>
    </reaction>
</comment>
<gene>
    <name evidence="10" type="primary">gmhA</name>
    <name evidence="12" type="ORF">NX720_03120</name>
</gene>
<dbReference type="HAMAP" id="MF_00067">
    <property type="entry name" value="GmhA"/>
    <property type="match status" value="1"/>
</dbReference>
<sequence>MHDLIIRHFSDSIDAKIRAADALPAYIADSAEVMVQCLLSDGKILACGNGGSAGDAQHFVSELLNRFERERPSLPAVSLCADSLTISSIANDSSFNEIFSKQIRALGQQGDVLLAFSTTGNCPNVVQAIQAAHDRDLTIIALTGKDGGDMSRLLHPEDIEIRVPANDAPRIQEVHTLIIHCLCDLIDECLFSTG</sequence>
<evidence type="ECO:0000256" key="7">
    <source>
        <dbReference type="ARBA" id="ARBA00022833"/>
    </source>
</evidence>
<dbReference type="InterPro" id="IPR001347">
    <property type="entry name" value="SIS_dom"/>
</dbReference>
<name>A0ABY6GY17_9GAMM</name>
<dbReference type="PANTHER" id="PTHR30390">
    <property type="entry name" value="SEDOHEPTULOSE 7-PHOSPHATE ISOMERASE / DNAA INITIATOR-ASSOCIATING FACTOR FOR REPLICATION INITIATION"/>
    <property type="match status" value="1"/>
</dbReference>
<proteinExistence type="inferred from homology"/>
<dbReference type="Pfam" id="PF13580">
    <property type="entry name" value="SIS_2"/>
    <property type="match status" value="1"/>
</dbReference>
<evidence type="ECO:0000256" key="6">
    <source>
        <dbReference type="ARBA" id="ARBA00022723"/>
    </source>
</evidence>
<comment type="subcellular location">
    <subcellularLocation>
        <location evidence="3 10">Cytoplasm</location>
    </subcellularLocation>
</comment>
<dbReference type="EMBL" id="CP103300">
    <property type="protein sequence ID" value="UYM16931.1"/>
    <property type="molecule type" value="Genomic_DNA"/>
</dbReference>
<evidence type="ECO:0000259" key="11">
    <source>
        <dbReference type="PROSITE" id="PS51464"/>
    </source>
</evidence>
<comment type="caution">
    <text evidence="10">Lacks conserved residue(s) required for the propagation of feature annotation.</text>
</comment>
<keyword evidence="13" id="KW-1185">Reference proteome</keyword>
<feature type="binding site" evidence="10">
    <location>
        <position position="180"/>
    </location>
    <ligand>
        <name>Zn(2+)</name>
        <dbReference type="ChEBI" id="CHEBI:29105"/>
    </ligand>
</feature>
<feature type="domain" description="SIS" evidence="11">
    <location>
        <begin position="34"/>
        <end position="194"/>
    </location>
</feature>
<dbReference type="PROSITE" id="PS51464">
    <property type="entry name" value="SIS"/>
    <property type="match status" value="1"/>
</dbReference>
<evidence type="ECO:0000256" key="4">
    <source>
        <dbReference type="ARBA" id="ARBA00009894"/>
    </source>
</evidence>
<dbReference type="CDD" id="cd05006">
    <property type="entry name" value="SIS_GmhA"/>
    <property type="match status" value="1"/>
</dbReference>
<dbReference type="Gene3D" id="3.40.50.10490">
    <property type="entry name" value="Glucose-6-phosphate isomerase like protein, domain 1"/>
    <property type="match status" value="1"/>
</dbReference>
<dbReference type="InterPro" id="IPR050099">
    <property type="entry name" value="SIS_GmhA/DiaA_subfam"/>
</dbReference>
<reference evidence="12" key="1">
    <citation type="submission" date="2022-10" db="EMBL/GenBank/DDBJ databases">
        <title>Completed Genome Sequence of two octocoral isolated bacterium, Endozoicomonas euniceicola EF212T and Endozoicomonas gorgoniicola PS125T.</title>
        <authorList>
            <person name="Chiou Y.-J."/>
            <person name="Chen Y.-H."/>
        </authorList>
    </citation>
    <scope>NUCLEOTIDE SEQUENCE</scope>
    <source>
        <strain evidence="12">EF212</strain>
    </source>
</reference>
<evidence type="ECO:0000256" key="8">
    <source>
        <dbReference type="ARBA" id="ARBA00023235"/>
    </source>
</evidence>
<comment type="miscellaneous">
    <text evidence="10">The reaction produces a racemic mixture of D-glycero-alpha-D-manno-heptose 7-phosphate and D-glycero-beta-D-manno-heptose 7-phosphate.</text>
</comment>
<comment type="cofactor">
    <cofactor evidence="10">
        <name>Zn(2+)</name>
        <dbReference type="ChEBI" id="CHEBI:29105"/>
    </cofactor>
    <text evidence="10">Binds 1 zinc ion per subunit.</text>
</comment>
<keyword evidence="6 10" id="KW-0479">Metal-binding</keyword>
<feature type="binding site" evidence="10">
    <location>
        <position position="62"/>
    </location>
    <ligand>
        <name>Zn(2+)</name>
        <dbReference type="ChEBI" id="CHEBI:29105"/>
    </ligand>
</feature>
<dbReference type="GO" id="GO:0016853">
    <property type="term" value="F:isomerase activity"/>
    <property type="evidence" value="ECO:0007669"/>
    <property type="project" value="UniProtKB-KW"/>
</dbReference>
<evidence type="ECO:0000313" key="13">
    <source>
        <dbReference type="Proteomes" id="UP001163255"/>
    </source>
</evidence>
<evidence type="ECO:0000256" key="2">
    <source>
        <dbReference type="ARBA" id="ARBA00003172"/>
    </source>
</evidence>
<feature type="binding site" evidence="10">
    <location>
        <position position="172"/>
    </location>
    <ligand>
        <name>substrate</name>
    </ligand>
</feature>
<dbReference type="InterPro" id="IPR004515">
    <property type="entry name" value="Phosphoheptose_Isoase"/>
</dbReference>
<protein>
    <recommendedName>
        <fullName evidence="10">Phosphoheptose isomerase</fullName>
        <ecNumber evidence="10">5.3.1.28</ecNumber>
    </recommendedName>
    <alternativeName>
        <fullName evidence="10">Sedoheptulose 7-phosphate isomerase</fullName>
    </alternativeName>
</protein>